<protein>
    <recommendedName>
        <fullName evidence="1">BclA C-terminal domain-containing protein</fullName>
    </recommendedName>
</protein>
<dbReference type="RefSeq" id="WP_141261139.1">
    <property type="nucleotide sequence ID" value="NZ_BJON01000029.1"/>
</dbReference>
<dbReference type="Gene3D" id="2.60.120.40">
    <property type="match status" value="1"/>
</dbReference>
<dbReference type="EMBL" id="BJON01000029">
    <property type="protein sequence ID" value="GED72359.1"/>
    <property type="molecule type" value="Genomic_DNA"/>
</dbReference>
<feature type="domain" description="BclA C-terminal" evidence="1">
    <location>
        <begin position="5"/>
        <end position="88"/>
    </location>
</feature>
<reference evidence="2 3" key="1">
    <citation type="submission" date="2019-06" db="EMBL/GenBank/DDBJ databases">
        <title>Whole genome shotgun sequence of Brevibacillus reuszeri NBRC 15719.</title>
        <authorList>
            <person name="Hosoyama A."/>
            <person name="Uohara A."/>
            <person name="Ohji S."/>
            <person name="Ichikawa N."/>
        </authorList>
    </citation>
    <scope>NUCLEOTIDE SEQUENCE [LARGE SCALE GENOMIC DNA]</scope>
    <source>
        <strain evidence="2 3">NBRC 15719</strain>
    </source>
</reference>
<evidence type="ECO:0000313" key="2">
    <source>
        <dbReference type="EMBL" id="GED72359.1"/>
    </source>
</evidence>
<evidence type="ECO:0000259" key="1">
    <source>
        <dbReference type="Pfam" id="PF18573"/>
    </source>
</evidence>
<accession>A0ABQ0TX53</accession>
<gene>
    <name evidence="2" type="ORF">BRE01_60610</name>
</gene>
<name>A0ABQ0TX53_9BACL</name>
<organism evidence="2 3">
    <name type="scientific">Brevibacillus reuszeri</name>
    <dbReference type="NCBI Taxonomy" id="54915"/>
    <lineage>
        <taxon>Bacteria</taxon>
        <taxon>Bacillati</taxon>
        <taxon>Bacillota</taxon>
        <taxon>Bacilli</taxon>
        <taxon>Bacillales</taxon>
        <taxon>Paenibacillaceae</taxon>
        <taxon>Brevibacillus</taxon>
    </lineage>
</organism>
<dbReference type="InterPro" id="IPR041415">
    <property type="entry name" value="BclA_C"/>
</dbReference>
<comment type="caution">
    <text evidence="2">The sequence shown here is derived from an EMBL/GenBank/DDBJ whole genome shotgun (WGS) entry which is preliminary data.</text>
</comment>
<dbReference type="Proteomes" id="UP000319578">
    <property type="component" value="Unassembled WGS sequence"/>
</dbReference>
<evidence type="ECO:0000313" key="3">
    <source>
        <dbReference type="Proteomes" id="UP000319578"/>
    </source>
</evidence>
<dbReference type="InterPro" id="IPR008983">
    <property type="entry name" value="Tumour_necrosis_fac-like_dom"/>
</dbReference>
<keyword evidence="3" id="KW-1185">Reference proteome</keyword>
<sequence>MDRYASGEYQIDYQINYTNSLIGSMLAVAVNGVVSENASTPIMPSGSASGTALLNLNAGDVITLRNHFLAPLSLALAPVEGARMDITKKN</sequence>
<dbReference type="Pfam" id="PF18573">
    <property type="entry name" value="BclA_C"/>
    <property type="match status" value="1"/>
</dbReference>
<proteinExistence type="predicted"/>